<dbReference type="Pfam" id="PF00005">
    <property type="entry name" value="ABC_tran"/>
    <property type="match status" value="1"/>
</dbReference>
<dbReference type="InterPro" id="IPR027417">
    <property type="entry name" value="P-loop_NTPase"/>
</dbReference>
<dbReference type="Proteomes" id="UP001592582">
    <property type="component" value="Unassembled WGS sequence"/>
</dbReference>
<reference evidence="2 3" key="1">
    <citation type="submission" date="2024-09" db="EMBL/GenBank/DDBJ databases">
        <authorList>
            <person name="Lee S.D."/>
        </authorList>
    </citation>
    <scope>NUCLEOTIDE SEQUENCE [LARGE SCALE GENOMIC DNA]</scope>
    <source>
        <strain evidence="2 3">N1-1</strain>
    </source>
</reference>
<keyword evidence="2" id="KW-0547">Nucleotide-binding</keyword>
<dbReference type="EMBL" id="JBHEZX010000011">
    <property type="protein sequence ID" value="MFC1412420.1"/>
    <property type="molecule type" value="Genomic_DNA"/>
</dbReference>
<comment type="caution">
    <text evidence="2">The sequence shown here is derived from an EMBL/GenBank/DDBJ whole genome shotgun (WGS) entry which is preliminary data.</text>
</comment>
<name>A0ABV6VFA5_9ACTN</name>
<dbReference type="GO" id="GO:0005524">
    <property type="term" value="F:ATP binding"/>
    <property type="evidence" value="ECO:0007669"/>
    <property type="project" value="UniProtKB-KW"/>
</dbReference>
<keyword evidence="2" id="KW-0067">ATP-binding</keyword>
<keyword evidence="3" id="KW-1185">Reference proteome</keyword>
<evidence type="ECO:0000313" key="2">
    <source>
        <dbReference type="EMBL" id="MFC1412420.1"/>
    </source>
</evidence>
<dbReference type="InterPro" id="IPR015854">
    <property type="entry name" value="ABC_transpr_LolD-like"/>
</dbReference>
<dbReference type="Gene3D" id="3.40.50.300">
    <property type="entry name" value="P-loop containing nucleotide triphosphate hydrolases"/>
    <property type="match status" value="1"/>
</dbReference>
<dbReference type="SUPFAM" id="SSF52540">
    <property type="entry name" value="P-loop containing nucleoside triphosphate hydrolases"/>
    <property type="match status" value="1"/>
</dbReference>
<dbReference type="PANTHER" id="PTHR24220:SF612">
    <property type="entry name" value="FE(3+) IONS IMPORT ATP-BINDING PROTEIN FBPC"/>
    <property type="match status" value="1"/>
</dbReference>
<organism evidence="2 3">
    <name type="scientific">Streptacidiphilus alkalitolerans</name>
    <dbReference type="NCBI Taxonomy" id="3342712"/>
    <lineage>
        <taxon>Bacteria</taxon>
        <taxon>Bacillati</taxon>
        <taxon>Actinomycetota</taxon>
        <taxon>Actinomycetes</taxon>
        <taxon>Kitasatosporales</taxon>
        <taxon>Streptomycetaceae</taxon>
        <taxon>Streptacidiphilus</taxon>
    </lineage>
</organism>
<dbReference type="PANTHER" id="PTHR24220">
    <property type="entry name" value="IMPORT ATP-BINDING PROTEIN"/>
    <property type="match status" value="1"/>
</dbReference>
<evidence type="ECO:0000259" key="1">
    <source>
        <dbReference type="Pfam" id="PF00005"/>
    </source>
</evidence>
<proteinExistence type="predicted"/>
<evidence type="ECO:0000313" key="3">
    <source>
        <dbReference type="Proteomes" id="UP001592582"/>
    </source>
</evidence>
<protein>
    <submittedName>
        <fullName evidence="2">ATP-binding cassette domain-containing protein</fullName>
    </submittedName>
</protein>
<feature type="domain" description="ABC transporter" evidence="1">
    <location>
        <begin position="31"/>
        <end position="178"/>
    </location>
</feature>
<accession>A0ABV6VFA5</accession>
<dbReference type="InterPro" id="IPR003439">
    <property type="entry name" value="ABC_transporter-like_ATP-bd"/>
</dbReference>
<dbReference type="RefSeq" id="WP_380513098.1">
    <property type="nucleotide sequence ID" value="NZ_JBHEZX010000011.1"/>
</dbReference>
<sequence>MEDRTEPERTAGAAISTEGLGLRGPRGWVYRGVELAAGPGSLTVLGGAAGSGRTSLLLTLSGRMKPTEGLAAVAGLRLPRQAAAVRRIAALGPVPGVNDLEGTFTVAEHLRERRLLHFSRSAPRRGSEQALALAGLVLDELPDGPGTPVRALAPLQALRLSTALALLGRPRLLCVDDADHRLPVADRAAAWAMLRGIADAGTTVLAAATEGSDRADLLLDLTTEPTTEEVDPTDANA</sequence>
<gene>
    <name evidence="2" type="ORF">ACEZDG_24430</name>
</gene>